<evidence type="ECO:0000313" key="5">
    <source>
        <dbReference type="EMBL" id="EAT12842.1"/>
    </source>
</evidence>
<feature type="domain" description="Metalloprotease TldD/E central" evidence="4">
    <location>
        <begin position="114"/>
        <end position="204"/>
    </location>
</feature>
<dbReference type="EMBL" id="AAQH01000004">
    <property type="protein sequence ID" value="EAT12842.1"/>
    <property type="molecule type" value="Genomic_DNA"/>
</dbReference>
<gene>
    <name evidence="5" type="ORF">RED65_12254</name>
</gene>
<evidence type="ECO:0000313" key="6">
    <source>
        <dbReference type="Proteomes" id="UP000004263"/>
    </source>
</evidence>
<evidence type="ECO:0000259" key="3">
    <source>
        <dbReference type="Pfam" id="PF19289"/>
    </source>
</evidence>
<dbReference type="PANTHER" id="PTHR43421">
    <property type="entry name" value="METALLOPROTEASE PMBA"/>
    <property type="match status" value="1"/>
</dbReference>
<protein>
    <submittedName>
        <fullName evidence="5">Putative PmbA-related protein</fullName>
    </submittedName>
</protein>
<dbReference type="Pfam" id="PF19290">
    <property type="entry name" value="PmbA_TldD_2nd"/>
    <property type="match status" value="1"/>
</dbReference>
<dbReference type="Pfam" id="PF01523">
    <property type="entry name" value="PmbA_TldD_1st"/>
    <property type="match status" value="1"/>
</dbReference>
<dbReference type="GO" id="GO:0006508">
    <property type="term" value="P:proteolysis"/>
    <property type="evidence" value="ECO:0007669"/>
    <property type="project" value="InterPro"/>
</dbReference>
<dbReference type="InterPro" id="IPR036059">
    <property type="entry name" value="TldD/PmbA_sf"/>
</dbReference>
<dbReference type="GO" id="GO:0005829">
    <property type="term" value="C:cytosol"/>
    <property type="evidence" value="ECO:0007669"/>
    <property type="project" value="TreeGrafter"/>
</dbReference>
<reference evidence="5 6" key="1">
    <citation type="submission" date="2006-03" db="EMBL/GenBank/DDBJ databases">
        <authorList>
            <person name="Pinhassi J."/>
            <person name="Pedros-Alio C."/>
            <person name="Ferriera S."/>
            <person name="Johnson J."/>
            <person name="Kravitz S."/>
            <person name="Halpern A."/>
            <person name="Remington K."/>
            <person name="Beeson K."/>
            <person name="Tran B."/>
            <person name="Rogers Y.-H."/>
            <person name="Friedman R."/>
            <person name="Venter J.C."/>
        </authorList>
    </citation>
    <scope>NUCLEOTIDE SEQUENCE [LARGE SCALE GENOMIC DNA]</scope>
    <source>
        <strain evidence="5 6">RED65</strain>
    </source>
</reference>
<dbReference type="InterPro" id="IPR035068">
    <property type="entry name" value="TldD/PmbA_N"/>
</dbReference>
<proteinExistence type="inferred from homology"/>
<comment type="similarity">
    <text evidence="1">Belongs to the peptidase U62 family.</text>
</comment>
<organism evidence="5 6">
    <name type="scientific">Bermanella marisrubri</name>
    <dbReference type="NCBI Taxonomy" id="207949"/>
    <lineage>
        <taxon>Bacteria</taxon>
        <taxon>Pseudomonadati</taxon>
        <taxon>Pseudomonadota</taxon>
        <taxon>Gammaproteobacteria</taxon>
        <taxon>Oceanospirillales</taxon>
        <taxon>Oceanospirillaceae</taxon>
        <taxon>Bermanella</taxon>
    </lineage>
</organism>
<dbReference type="InterPro" id="IPR002510">
    <property type="entry name" value="Metalloprtase-TldD/E_N"/>
</dbReference>
<dbReference type="InterPro" id="IPR047657">
    <property type="entry name" value="PmbA"/>
</dbReference>
<evidence type="ECO:0000259" key="4">
    <source>
        <dbReference type="Pfam" id="PF19290"/>
    </source>
</evidence>
<dbReference type="SUPFAM" id="SSF111283">
    <property type="entry name" value="Putative modulator of DNA gyrase, PmbA/TldD"/>
    <property type="match status" value="1"/>
</dbReference>
<feature type="domain" description="Metalloprotease TldD/E C-terminal" evidence="3">
    <location>
        <begin position="223"/>
        <end position="439"/>
    </location>
</feature>
<dbReference type="AlphaFoldDB" id="Q1N3N2"/>
<keyword evidence="6" id="KW-1185">Reference proteome</keyword>
<name>Q1N3N2_9GAMM</name>
<comment type="caution">
    <text evidence="5">The sequence shown here is derived from an EMBL/GenBank/DDBJ whole genome shotgun (WGS) entry which is preliminary data.</text>
</comment>
<dbReference type="RefSeq" id="WP_007018732.1">
    <property type="nucleotide sequence ID" value="NZ_CH724118.1"/>
</dbReference>
<dbReference type="InterPro" id="IPR045569">
    <property type="entry name" value="Metalloprtase-TldD/E_C"/>
</dbReference>
<accession>Q1N3N2</accession>
<dbReference type="HOGENOM" id="CLU_026425_4_0_6"/>
<dbReference type="Proteomes" id="UP000004263">
    <property type="component" value="Unassembled WGS sequence"/>
</dbReference>
<feature type="domain" description="Metalloprotease TldD/E N-terminal" evidence="2">
    <location>
        <begin position="22"/>
        <end position="86"/>
    </location>
</feature>
<dbReference type="InterPro" id="IPR045570">
    <property type="entry name" value="Metalloprtase-TldD/E_cen_dom"/>
</dbReference>
<sequence length="440" mass="48097">MMNVKQIADYVLQSLPKNKVRADLIIDQGKSLSLKANQGEISEQKVSASKKIGLRVFVGDKVGIAYTEASDEAALDRMVKQAQDNAMFAKDEPQALSQPSTQPKPIIDLCPKDTSSTEQKINDLLQLEAKTLQQKDIRRVPYNGINQSWFERSIFNTEGLALSQEQQQFSAYVAPIATKGDDNAMNMAVTVGRRYQDLQLDKIVSVACTGAQSLLASKPIKGGHYDVIFRPDEQANLFKVFSMVFSAKAAKDGTNPWLDDVGKQVASAELNIMDDPHLDGMGYQLFDDEGVVTKAMSLIEHGVLQGFIHNQATAHYFNAQSTGHAQRSPTSNAGVGIHQWHIKPGAANRDELLQGEYLEIMDLEGLHSGANPIAGTFSFGASGYLCRDGERLHAVRGITVAGNFYDLLKQIIAISDTTIWSSSQDSLMAPVRFSNVSVSA</sequence>
<dbReference type="GO" id="GO:0008237">
    <property type="term" value="F:metallopeptidase activity"/>
    <property type="evidence" value="ECO:0007669"/>
    <property type="project" value="InterPro"/>
</dbReference>
<dbReference type="PANTHER" id="PTHR43421:SF1">
    <property type="entry name" value="METALLOPROTEASE PMBA"/>
    <property type="match status" value="1"/>
</dbReference>
<dbReference type="Pfam" id="PF19289">
    <property type="entry name" value="PmbA_TldD_3rd"/>
    <property type="match status" value="1"/>
</dbReference>
<evidence type="ECO:0000259" key="2">
    <source>
        <dbReference type="Pfam" id="PF01523"/>
    </source>
</evidence>
<evidence type="ECO:0000256" key="1">
    <source>
        <dbReference type="ARBA" id="ARBA00005836"/>
    </source>
</evidence>
<dbReference type="OrthoDB" id="9803618at2"/>
<dbReference type="STRING" id="207949.RED65_12254"/>
<dbReference type="Gene3D" id="3.30.2290.10">
    <property type="entry name" value="PmbA/TldD superfamily"/>
    <property type="match status" value="1"/>
</dbReference>